<dbReference type="Proteomes" id="UP000030634">
    <property type="component" value="Chromosome"/>
</dbReference>
<dbReference type="HOGENOM" id="CLU_1591825_0_0_0"/>
<proteinExistence type="predicted"/>
<protein>
    <submittedName>
        <fullName evidence="1">Uncharacterized protein</fullName>
    </submittedName>
</protein>
<dbReference type="RefSeq" id="WP_039683801.1">
    <property type="nucleotide sequence ID" value="NZ_CP010028.1"/>
</dbReference>
<dbReference type="AlphaFoldDB" id="A0A0A7KG47"/>
<sequence length="167" mass="18060">MTPRVFFIVLMLLVLAAYVAVGQSLIGVDRPAGLEQPPDTAAWTGQLGAALVRRRPVTAMDLQLVLGTCDDRDRQRLQMGQGQSCSVLFKPLAWRSAVTRELRLQSAQAFQAQAVFTGPDGAVQRGQAMAAKNENGHLEVLVDVFRDGGQVLVTCLQTNCLITLLSP</sequence>
<evidence type="ECO:0000313" key="2">
    <source>
        <dbReference type="Proteomes" id="UP000030634"/>
    </source>
</evidence>
<reference evidence="2" key="1">
    <citation type="submission" date="2014-11" db="EMBL/GenBank/DDBJ databases">
        <title>Hymenobacter sp. DG25B genome submission.</title>
        <authorList>
            <person name="Jung H.-Y."/>
            <person name="Kim M.K."/>
            <person name="Srinivasan S."/>
            <person name="Lim S."/>
        </authorList>
    </citation>
    <scope>NUCLEOTIDE SEQUENCE [LARGE SCALE GENOMIC DNA]</scope>
    <source>
        <strain evidence="2">DY59</strain>
    </source>
</reference>
<gene>
    <name evidence="1" type="ORF">QR90_08405</name>
</gene>
<evidence type="ECO:0000313" key="1">
    <source>
        <dbReference type="EMBL" id="AIZ45121.1"/>
    </source>
</evidence>
<name>A0A0A7KG47_9DEIO</name>
<organism evidence="1 2">
    <name type="scientific">Deinococcus radiopugnans</name>
    <dbReference type="NCBI Taxonomy" id="57497"/>
    <lineage>
        <taxon>Bacteria</taxon>
        <taxon>Thermotogati</taxon>
        <taxon>Deinococcota</taxon>
        <taxon>Deinococci</taxon>
        <taxon>Deinococcales</taxon>
        <taxon>Deinococcaceae</taxon>
        <taxon>Deinococcus</taxon>
    </lineage>
</organism>
<accession>A0A0A7KG47</accession>
<dbReference type="KEGG" id="dsw:QR90_08405"/>
<dbReference type="EMBL" id="CP010028">
    <property type="protein sequence ID" value="AIZ45121.1"/>
    <property type="molecule type" value="Genomic_DNA"/>
</dbReference>